<dbReference type="RefSeq" id="WP_133556075.1">
    <property type="nucleotide sequence ID" value="NZ_SNWM01000003.1"/>
</dbReference>
<evidence type="ECO:0000259" key="1">
    <source>
        <dbReference type="Pfam" id="PF13472"/>
    </source>
</evidence>
<dbReference type="SUPFAM" id="SSF52266">
    <property type="entry name" value="SGNH hydrolase"/>
    <property type="match status" value="1"/>
</dbReference>
<gene>
    <name evidence="2" type="ORF">CLV32_2619</name>
</gene>
<dbReference type="EMBL" id="SNWM01000003">
    <property type="protein sequence ID" value="TDO21514.1"/>
    <property type="molecule type" value="Genomic_DNA"/>
</dbReference>
<reference evidence="2 3" key="1">
    <citation type="submission" date="2019-03" db="EMBL/GenBank/DDBJ databases">
        <title>Genomic Encyclopedia of Archaeal and Bacterial Type Strains, Phase II (KMG-II): from individual species to whole genera.</title>
        <authorList>
            <person name="Goeker M."/>
        </authorList>
    </citation>
    <scope>NUCLEOTIDE SEQUENCE [LARGE SCALE GENOMIC DNA]</scope>
    <source>
        <strain evidence="2 3">DSM 19034</strain>
    </source>
</reference>
<dbReference type="Proteomes" id="UP000295499">
    <property type="component" value="Unassembled WGS sequence"/>
</dbReference>
<dbReference type="Gene3D" id="3.40.50.1110">
    <property type="entry name" value="SGNH hydrolase"/>
    <property type="match status" value="1"/>
</dbReference>
<name>A0A4R6IH71_9SPHI</name>
<dbReference type="PROSITE" id="PS51257">
    <property type="entry name" value="PROKAR_LIPOPROTEIN"/>
    <property type="match status" value="1"/>
</dbReference>
<keyword evidence="3" id="KW-1185">Reference proteome</keyword>
<dbReference type="CDD" id="cd01832">
    <property type="entry name" value="SGNH_hydrolase_like_1"/>
    <property type="match status" value="1"/>
</dbReference>
<evidence type="ECO:0000313" key="3">
    <source>
        <dbReference type="Proteomes" id="UP000295499"/>
    </source>
</evidence>
<evidence type="ECO:0000313" key="2">
    <source>
        <dbReference type="EMBL" id="TDO21514.1"/>
    </source>
</evidence>
<dbReference type="InterPro" id="IPR036514">
    <property type="entry name" value="SGNH_hydro_sf"/>
</dbReference>
<comment type="caution">
    <text evidence="2">The sequence shown here is derived from an EMBL/GenBank/DDBJ whole genome shotgun (WGS) entry which is preliminary data.</text>
</comment>
<protein>
    <submittedName>
        <fullName evidence="2">Lysophospholipase L1-like esterase</fullName>
    </submittedName>
</protein>
<dbReference type="GO" id="GO:0016788">
    <property type="term" value="F:hydrolase activity, acting on ester bonds"/>
    <property type="evidence" value="ECO:0007669"/>
    <property type="project" value="UniProtKB-ARBA"/>
</dbReference>
<organism evidence="2 3">
    <name type="scientific">Pedobacter duraquae</name>
    <dbReference type="NCBI Taxonomy" id="425511"/>
    <lineage>
        <taxon>Bacteria</taxon>
        <taxon>Pseudomonadati</taxon>
        <taxon>Bacteroidota</taxon>
        <taxon>Sphingobacteriia</taxon>
        <taxon>Sphingobacteriales</taxon>
        <taxon>Sphingobacteriaceae</taxon>
        <taxon>Pedobacter</taxon>
    </lineage>
</organism>
<dbReference type="OrthoDB" id="158267at2"/>
<accession>A0A4R6IH71</accession>
<dbReference type="AlphaFoldDB" id="A0A4R6IH71"/>
<feature type="domain" description="SGNH hydrolase-type esterase" evidence="1">
    <location>
        <begin position="41"/>
        <end position="220"/>
    </location>
</feature>
<dbReference type="Pfam" id="PF13472">
    <property type="entry name" value="Lipase_GDSL_2"/>
    <property type="match status" value="1"/>
</dbReference>
<dbReference type="InterPro" id="IPR013830">
    <property type="entry name" value="SGNH_hydro"/>
</dbReference>
<sequence length="238" mass="25232">MKIITAIVSACLLMACEKAEVNQMNTTVTPVNIGTTHSYLALGDSYTIGEAVEQNLTFPFQLAAKLGASGIVVSAPKVIAKTGWTTGELQSAINAANLKGTYDIVTLLIGVNNQYRGMSSESYRTEFKSLLQQAIAFAGGKKEHVFVVSIPDWGLTPYGASTGRDQSGISAEIDTFNSINKTETLAMGVNYTDITPGSRAVINDPALVASDGLHPSGKMYGNWSDAMLPAVKAAFQQN</sequence>
<proteinExistence type="predicted"/>